<feature type="binding site" evidence="7">
    <location>
        <position position="127"/>
    </location>
    <ligand>
        <name>S-adenosyl-L-methionine</name>
        <dbReference type="ChEBI" id="CHEBI:59789"/>
    </ligand>
</feature>
<proteinExistence type="inferred from homology"/>
<evidence type="ECO:0000256" key="2">
    <source>
        <dbReference type="ARBA" id="ARBA00003015"/>
    </source>
</evidence>
<dbReference type="PANTHER" id="PTHR23417:SF14">
    <property type="entry name" value="PENTACOTRIPEPTIDE-REPEAT REGION OF PRORP DOMAIN-CONTAINING PROTEIN"/>
    <property type="match status" value="1"/>
</dbReference>
<comment type="similarity">
    <text evidence="7">Belongs to the class I-like SAM-binding methyltransferase superfamily. TrmB family.</text>
</comment>
<name>A0A328XJ42_9GAMM</name>
<keyword evidence="3 7" id="KW-0489">Methyltransferase</keyword>
<dbReference type="InterPro" id="IPR055361">
    <property type="entry name" value="tRNA_methyltr_TrmB_bact"/>
</dbReference>
<dbReference type="AlphaFoldDB" id="A0A328XJ42"/>
<organism evidence="9 10">
    <name type="scientific">Onishia taeanensis</name>
    <dbReference type="NCBI Taxonomy" id="284577"/>
    <lineage>
        <taxon>Bacteria</taxon>
        <taxon>Pseudomonadati</taxon>
        <taxon>Pseudomonadota</taxon>
        <taxon>Gammaproteobacteria</taxon>
        <taxon>Oceanospirillales</taxon>
        <taxon>Halomonadaceae</taxon>
        <taxon>Onishia</taxon>
    </lineage>
</organism>
<gene>
    <name evidence="7" type="primary">trmB</name>
    <name evidence="9" type="ORF">BCL93_111106</name>
</gene>
<dbReference type="GO" id="GO:0008176">
    <property type="term" value="F:tRNA (guanine(46)-N7)-methyltransferase activity"/>
    <property type="evidence" value="ECO:0007669"/>
    <property type="project" value="UniProtKB-UniRule"/>
</dbReference>
<evidence type="ECO:0000256" key="7">
    <source>
        <dbReference type="HAMAP-Rule" id="MF_01057"/>
    </source>
</evidence>
<evidence type="ECO:0000256" key="5">
    <source>
        <dbReference type="ARBA" id="ARBA00022691"/>
    </source>
</evidence>
<dbReference type="EC" id="2.1.1.33" evidence="7"/>
<reference evidence="9 10" key="1">
    <citation type="submission" date="2018-06" db="EMBL/GenBank/DDBJ databases">
        <title>Comparative analysis of microorganisms from saline springs in Andes Mountain Range, Colombia.</title>
        <authorList>
            <person name="Rubin E."/>
        </authorList>
    </citation>
    <scope>NUCLEOTIDE SEQUENCE [LARGE SCALE GENOMIC DNA]</scope>
    <source>
        <strain evidence="9 10">USBA-857</strain>
    </source>
</reference>
<dbReference type="GO" id="GO:0043527">
    <property type="term" value="C:tRNA methyltransferase complex"/>
    <property type="evidence" value="ECO:0007669"/>
    <property type="project" value="TreeGrafter"/>
</dbReference>
<dbReference type="CDD" id="cd02440">
    <property type="entry name" value="AdoMet_MTases"/>
    <property type="match status" value="1"/>
</dbReference>
<dbReference type="Proteomes" id="UP000249700">
    <property type="component" value="Unassembled WGS sequence"/>
</dbReference>
<dbReference type="OrthoDB" id="9802090at2"/>
<feature type="binding site" evidence="7">
    <location>
        <position position="181"/>
    </location>
    <ligand>
        <name>substrate</name>
    </ligand>
</feature>
<dbReference type="InterPro" id="IPR003358">
    <property type="entry name" value="tRNA_(Gua-N-7)_MeTrfase_Trmb"/>
</dbReference>
<dbReference type="PANTHER" id="PTHR23417">
    <property type="entry name" value="3-DEOXY-D-MANNO-OCTULOSONIC-ACID TRANSFERASE/TRNA GUANINE-N 7 - -METHYLTRANSFERASE"/>
    <property type="match status" value="1"/>
</dbReference>
<keyword evidence="5 7" id="KW-0949">S-adenosyl-L-methionine</keyword>
<dbReference type="RefSeq" id="WP_112055976.1">
    <property type="nucleotide sequence ID" value="NZ_QLSX01000011.1"/>
</dbReference>
<feature type="binding site" evidence="7">
    <location>
        <position position="102"/>
    </location>
    <ligand>
        <name>S-adenosyl-L-methionine</name>
        <dbReference type="ChEBI" id="CHEBI:59789"/>
    </ligand>
</feature>
<evidence type="ECO:0000256" key="6">
    <source>
        <dbReference type="ARBA" id="ARBA00022694"/>
    </source>
</evidence>
<dbReference type="SUPFAM" id="SSF53335">
    <property type="entry name" value="S-adenosyl-L-methionine-dependent methyltransferases"/>
    <property type="match status" value="1"/>
</dbReference>
<feature type="binding site" evidence="7">
    <location>
        <begin position="256"/>
        <end position="259"/>
    </location>
    <ligand>
        <name>substrate</name>
    </ligand>
</feature>
<comment type="function">
    <text evidence="2 7">Catalyzes the formation of N(7)-methylguanine at position 46 (m7G46) in tRNA.</text>
</comment>
<keyword evidence="4 7" id="KW-0808">Transferase</keyword>
<evidence type="ECO:0000256" key="8">
    <source>
        <dbReference type="SAM" id="MobiDB-lite"/>
    </source>
</evidence>
<dbReference type="HAMAP" id="MF_01057">
    <property type="entry name" value="tRNA_methyltr_TrmB"/>
    <property type="match status" value="1"/>
</dbReference>
<comment type="caution">
    <text evidence="9">The sequence shown here is derived from an EMBL/GenBank/DDBJ whole genome shotgun (WGS) entry which is preliminary data.</text>
</comment>
<evidence type="ECO:0000313" key="9">
    <source>
        <dbReference type="EMBL" id="RAR58619.1"/>
    </source>
</evidence>
<comment type="pathway">
    <text evidence="7">tRNA modification; N(7)-methylguanine-tRNA biosynthesis.</text>
</comment>
<feature type="binding site" evidence="7">
    <location>
        <position position="213"/>
    </location>
    <ligand>
        <name>substrate</name>
    </ligand>
</feature>
<feature type="binding site" evidence="7">
    <location>
        <position position="177"/>
    </location>
    <ligand>
        <name>S-adenosyl-L-methionine</name>
        <dbReference type="ChEBI" id="CHEBI:59789"/>
    </ligand>
</feature>
<comment type="caution">
    <text evidence="7">Lacks conserved residue(s) required for the propagation of feature annotation.</text>
</comment>
<keyword evidence="6 7" id="KW-0819">tRNA processing</keyword>
<protein>
    <recommendedName>
        <fullName evidence="7">tRNA (guanine-N(7)-)-methyltransferase</fullName>
        <ecNumber evidence="7">2.1.1.33</ecNumber>
    </recommendedName>
    <alternativeName>
        <fullName evidence="7">tRNA (guanine(46)-N(7))-methyltransferase</fullName>
    </alternativeName>
    <alternativeName>
        <fullName evidence="7">tRNA(m7G46)-methyltransferase</fullName>
    </alternativeName>
</protein>
<feature type="region of interest" description="Disordered" evidence="8">
    <location>
        <begin position="1"/>
        <end position="45"/>
    </location>
</feature>
<dbReference type="UniPathway" id="UPA00989"/>
<dbReference type="EMBL" id="QLSX01000011">
    <property type="protein sequence ID" value="RAR58619.1"/>
    <property type="molecule type" value="Genomic_DNA"/>
</dbReference>
<evidence type="ECO:0000256" key="1">
    <source>
        <dbReference type="ARBA" id="ARBA00000142"/>
    </source>
</evidence>
<dbReference type="PROSITE" id="PS51625">
    <property type="entry name" value="SAM_MT_TRMB"/>
    <property type="match status" value="1"/>
</dbReference>
<feature type="binding site" evidence="7">
    <location>
        <position position="154"/>
    </location>
    <ligand>
        <name>S-adenosyl-L-methionine</name>
        <dbReference type="ChEBI" id="CHEBI:59789"/>
    </ligand>
</feature>
<comment type="catalytic activity">
    <reaction evidence="1 7">
        <text>guanosine(46) in tRNA + S-adenosyl-L-methionine = N(7)-methylguanosine(46) in tRNA + S-adenosyl-L-homocysteine</text>
        <dbReference type="Rhea" id="RHEA:42708"/>
        <dbReference type="Rhea" id="RHEA-COMP:10188"/>
        <dbReference type="Rhea" id="RHEA-COMP:10189"/>
        <dbReference type="ChEBI" id="CHEBI:57856"/>
        <dbReference type="ChEBI" id="CHEBI:59789"/>
        <dbReference type="ChEBI" id="CHEBI:74269"/>
        <dbReference type="ChEBI" id="CHEBI:74480"/>
        <dbReference type="EC" id="2.1.1.33"/>
    </reaction>
</comment>
<dbReference type="InterPro" id="IPR029063">
    <property type="entry name" value="SAM-dependent_MTases_sf"/>
</dbReference>
<evidence type="ECO:0000313" key="10">
    <source>
        <dbReference type="Proteomes" id="UP000249700"/>
    </source>
</evidence>
<evidence type="ECO:0000256" key="3">
    <source>
        <dbReference type="ARBA" id="ARBA00022603"/>
    </source>
</evidence>
<dbReference type="NCBIfam" id="TIGR00091">
    <property type="entry name" value="tRNA (guanosine(46)-N7)-methyltransferase TrmB"/>
    <property type="match status" value="1"/>
</dbReference>
<accession>A0A328XJ42</accession>
<evidence type="ECO:0000256" key="4">
    <source>
        <dbReference type="ARBA" id="ARBA00022679"/>
    </source>
</evidence>
<dbReference type="Pfam" id="PF02390">
    <property type="entry name" value="Methyltransf_4"/>
    <property type="match status" value="1"/>
</dbReference>
<feature type="compositionally biased region" description="Low complexity" evidence="8">
    <location>
        <begin position="8"/>
        <end position="33"/>
    </location>
</feature>
<sequence>MNDDRTPTPDTAAAAKVDDTAPAADGAAQATHDVSVQEKTTQDEAAPLHRRGIKSYVLRAGRMTQAQTRGLEEVWPRLGLTLDDGPQDPATLFGRQAPLVVEIGFGMGGSLIEQAERHPETDFIGIEVHAPGVGKLLDEADKRGLSNLRVYREDALRVLDECLPDASLERLQLFFPDPWPKKKHHKRRIVQPAFVELVRRCLKPGGTLHMATDWEAYAEWMAEVMAEVMAEAPGYRNTAPAESTPYVPRPDFRPLTKFEARGERLGHGVWDLIFAREA</sequence>
<dbReference type="Gene3D" id="3.40.50.150">
    <property type="entry name" value="Vaccinia Virus protein VP39"/>
    <property type="match status" value="1"/>
</dbReference>